<evidence type="ECO:0000313" key="1">
    <source>
        <dbReference type="EMBL" id="MDV5167872.1"/>
    </source>
</evidence>
<dbReference type="InterPro" id="IPR036412">
    <property type="entry name" value="HAD-like_sf"/>
</dbReference>
<protein>
    <submittedName>
        <fullName evidence="1">HAD hydrolase-like protein</fullName>
    </submittedName>
</protein>
<dbReference type="RefSeq" id="WP_317520460.1">
    <property type="nucleotide sequence ID" value="NZ_JAWJZI010000001.1"/>
</dbReference>
<dbReference type="Pfam" id="PF00702">
    <property type="entry name" value="Hydrolase"/>
    <property type="match status" value="1"/>
</dbReference>
<dbReference type="SUPFAM" id="SSF56784">
    <property type="entry name" value="HAD-like"/>
    <property type="match status" value="1"/>
</dbReference>
<dbReference type="PANTHER" id="PTHR47478">
    <property type="match status" value="1"/>
</dbReference>
<organism evidence="1 2">
    <name type="scientific">Photobacterium rosenbergii</name>
    <dbReference type="NCBI Taxonomy" id="294936"/>
    <lineage>
        <taxon>Bacteria</taxon>
        <taxon>Pseudomonadati</taxon>
        <taxon>Pseudomonadota</taxon>
        <taxon>Gammaproteobacteria</taxon>
        <taxon>Vibrionales</taxon>
        <taxon>Vibrionaceae</taxon>
        <taxon>Photobacterium</taxon>
    </lineage>
</organism>
<evidence type="ECO:0000313" key="2">
    <source>
        <dbReference type="Proteomes" id="UP001186452"/>
    </source>
</evidence>
<dbReference type="PANTHER" id="PTHR47478:SF1">
    <property type="entry name" value="PYRIMIDINE 5'-NUCLEOTIDASE YJJG"/>
    <property type="match status" value="1"/>
</dbReference>
<proteinExistence type="predicted"/>
<accession>A0ABU3ZCN6</accession>
<dbReference type="Proteomes" id="UP001186452">
    <property type="component" value="Unassembled WGS sequence"/>
</dbReference>
<keyword evidence="2" id="KW-1185">Reference proteome</keyword>
<reference evidence="1 2" key="1">
    <citation type="submission" date="2023-10" db="EMBL/GenBank/DDBJ databases">
        <title>Marine bacteria isolated from horseshoe crab.</title>
        <authorList>
            <person name="Cheng T.H."/>
        </authorList>
    </citation>
    <scope>NUCLEOTIDE SEQUENCE [LARGE SCALE GENOMIC DNA]</scope>
    <source>
        <strain evidence="1 2">HSC6</strain>
    </source>
</reference>
<dbReference type="EMBL" id="JAWJZI010000001">
    <property type="protein sequence ID" value="MDV5167872.1"/>
    <property type="molecule type" value="Genomic_DNA"/>
</dbReference>
<dbReference type="InterPro" id="IPR052550">
    <property type="entry name" value="Pyrimidine_5'-ntase_YjjG"/>
</dbReference>
<dbReference type="Gene3D" id="3.40.50.1000">
    <property type="entry name" value="HAD superfamily/HAD-like"/>
    <property type="match status" value="1"/>
</dbReference>
<name>A0ABU3ZCN6_9GAMM</name>
<gene>
    <name evidence="1" type="ORF">R2X38_02515</name>
</gene>
<comment type="caution">
    <text evidence="1">The sequence shown here is derived from an EMBL/GenBank/DDBJ whole genome shotgun (WGS) entry which is preliminary data.</text>
</comment>
<sequence>MAKIYLFDWGDTLMVDFPHYQGPMCDWPEVSVVPGALETLCHLSDKAEIYIATNAEDSSVEEIQLAFARVGLAPFIKGYFCRENIGIAKGTPAYFKQIALALNAEPQSITMVGDSLDKDILPAIDAGLNAVWYRPEAVSSDNEKSRVIGALEELTQ</sequence>
<dbReference type="InterPro" id="IPR023214">
    <property type="entry name" value="HAD_sf"/>
</dbReference>